<protein>
    <submittedName>
        <fullName evidence="3">Lasso peptide biosynthesis B2 protein</fullName>
    </submittedName>
</protein>
<name>A0A7J4TM40_9EURY</name>
<evidence type="ECO:0000313" key="4">
    <source>
        <dbReference type="Proteomes" id="UP000586031"/>
    </source>
</evidence>
<feature type="domain" description="Microcin J25-processing protein McjB C-terminal" evidence="2">
    <location>
        <begin position="31"/>
        <end position="120"/>
    </location>
</feature>
<reference evidence="4" key="1">
    <citation type="journal article" date="2020" name="bioRxiv">
        <title>A rank-normalized archaeal taxonomy based on genome phylogeny resolves widespread incomplete and uneven classifications.</title>
        <authorList>
            <person name="Rinke C."/>
            <person name="Chuvochina M."/>
            <person name="Mussig A.J."/>
            <person name="Chaumeil P.-A."/>
            <person name="Waite D.W."/>
            <person name="Whitman W.B."/>
            <person name="Parks D.H."/>
            <person name="Hugenholtz P."/>
        </authorList>
    </citation>
    <scope>NUCLEOTIDE SEQUENCE [LARGE SCALE GENOMIC DNA]</scope>
</reference>
<evidence type="ECO:0000256" key="1">
    <source>
        <dbReference type="SAM" id="Phobius"/>
    </source>
</evidence>
<dbReference type="NCBIfam" id="NF033537">
    <property type="entry name" value="lasso_biosyn_B2"/>
    <property type="match status" value="1"/>
</dbReference>
<evidence type="ECO:0000313" key="3">
    <source>
        <dbReference type="EMBL" id="HII84299.1"/>
    </source>
</evidence>
<dbReference type="InterPro" id="IPR032708">
    <property type="entry name" value="McjB_C"/>
</dbReference>
<feature type="transmembrane region" description="Helical" evidence="1">
    <location>
        <begin position="6"/>
        <end position="24"/>
    </location>
</feature>
<organism evidence="3 4">
    <name type="scientific">Methanobacterium subterraneum</name>
    <dbReference type="NCBI Taxonomy" id="59277"/>
    <lineage>
        <taxon>Archaea</taxon>
        <taxon>Methanobacteriati</taxon>
        <taxon>Methanobacteriota</taxon>
        <taxon>Methanomada group</taxon>
        <taxon>Methanobacteria</taxon>
        <taxon>Methanobacteriales</taxon>
        <taxon>Methanobacteriaceae</taxon>
        <taxon>Methanobacterium</taxon>
    </lineage>
</organism>
<evidence type="ECO:0000259" key="2">
    <source>
        <dbReference type="Pfam" id="PF13471"/>
    </source>
</evidence>
<dbReference type="EMBL" id="DUHE01000154">
    <property type="protein sequence ID" value="HII84299.1"/>
    <property type="molecule type" value="Genomic_DNA"/>
</dbReference>
<gene>
    <name evidence="3" type="ORF">HA271_05570</name>
</gene>
<accession>A0A7J4TM40</accession>
<dbReference type="InterPro" id="IPR053521">
    <property type="entry name" value="McjB-like"/>
</dbReference>
<proteinExistence type="predicted"/>
<comment type="caution">
    <text evidence="3">The sequence shown here is derived from an EMBL/GenBank/DDBJ whole genome shotgun (WGS) entry which is preliminary data.</text>
</comment>
<sequence>MFIKALFWVIVIRLFIWISPFSVVKKRVQKITIRSSNSNTSSLVTIPMIRSMVMSASRYVPRSTCLVRALAGYILFSEYGYTTQIKIGVSNEKGQFEAHAWLEKGDCVVFGASEKDYKTILDMNAETQ</sequence>
<dbReference type="AlphaFoldDB" id="A0A7J4TM40"/>
<keyword evidence="1" id="KW-0472">Membrane</keyword>
<dbReference type="Pfam" id="PF13471">
    <property type="entry name" value="Transglut_core3"/>
    <property type="match status" value="1"/>
</dbReference>
<keyword evidence="1" id="KW-1133">Transmembrane helix</keyword>
<keyword evidence="1" id="KW-0812">Transmembrane</keyword>
<dbReference type="Proteomes" id="UP000586031">
    <property type="component" value="Unassembled WGS sequence"/>
</dbReference>